<sequence>MKPAPRDTKQDSVPFSALGVMLERGLSNSFPPPDHNSQTSSALSAAGPHSGEQLVCTPTKTRSLSDSTPKLIPSPDIREAKSSKDDNHIHADPKTPRRPNFHQRGLSLQMPPREVFSTGLSVNRAPLSPPLHHPRGPYGSPSHQVLPRHSRGLDFARACTNLHHSTLAESSPDSSPTITQKGMMIPNQRRSAFTSGFDSHSMGSNAWSQHGDKMAATSSLGSIAMLDDESSSNSDDDIDPMDHDETDDMIISTPQAMKSNNASASTPFAPSTANPFGNSFAGGSAGFMNYQRARLRRHRSRKSSSSASMSGHSSLASPAPASPPNGKASESNGGYFAREVAMRNAGSRRESLSFHTNDLHISSGNDSGDEAGRPPPGTPGVVRRAVTRRGNLLPKTRAFGRIKDDLIAETHPLDADIRREAEVIRQVRESDGDMIRPSSSAGHSNSDTLTGMLGDDRMPADHPGGAKGLFGAFPPAFGSREFWNTFEPLPSNGTGTSPNDTNGNGSRQPGPPPLFPRGSAMSDDISMGPSSPSISASSRSASLFSSTSHSHSTSHHGNLSLALSLAQQTTPPNLTAVANPFDAPATNAHAHAASHSRATTPQPPNSLHFPPSAADGIRKASKRRRDDEFDGMSLKRRAVSPGLSVQNSPVLSQSPGSGGGGAGPLWGTAGGSAGAFGKRSREGSVVPGSGNGNGNGNGNGVMGTPGMGPKRVGLQGMTDTSDGLMKMSIE</sequence>
<reference evidence="2 4" key="1">
    <citation type="submission" date="2020-01" db="EMBL/GenBank/DDBJ databases">
        <authorList>
            <consortium name="DOE Joint Genome Institute"/>
            <person name="Haridas S."/>
            <person name="Albert R."/>
            <person name="Binder M."/>
            <person name="Bloem J."/>
            <person name="Labutti K."/>
            <person name="Salamov A."/>
            <person name="Andreopoulos B."/>
            <person name="Baker S.E."/>
            <person name="Barry K."/>
            <person name="Bills G."/>
            <person name="Bluhm B.H."/>
            <person name="Cannon C."/>
            <person name="Castanera R."/>
            <person name="Culley D.E."/>
            <person name="Daum C."/>
            <person name="Ezra D."/>
            <person name="Gonzalez J.B."/>
            <person name="Henrissat B."/>
            <person name="Kuo A."/>
            <person name="Liang C."/>
            <person name="Lipzen A."/>
            <person name="Lutzoni F."/>
            <person name="Magnuson J."/>
            <person name="Mondo S."/>
            <person name="Nolan M."/>
            <person name="Ohm R."/>
            <person name="Pangilinan J."/>
            <person name="Park H.-J."/>
            <person name="Ramirez L."/>
            <person name="Alfaro M."/>
            <person name="Sun H."/>
            <person name="Tritt A."/>
            <person name="Yoshinaga Y."/>
            <person name="Zwiers L.-H."/>
            <person name="Turgeon B.G."/>
            <person name="Goodwin S.B."/>
            <person name="Spatafora J.W."/>
            <person name="Crous P.W."/>
            <person name="Grigoriev I.V."/>
        </authorList>
    </citation>
    <scope>NUCLEOTIDE SEQUENCE</scope>
    <source>
        <strain evidence="2 4">CBS 781.70</strain>
    </source>
</reference>
<proteinExistence type="predicted"/>
<feature type="region of interest" description="Disordered" evidence="1">
    <location>
        <begin position="431"/>
        <end position="466"/>
    </location>
</feature>
<feature type="compositionally biased region" description="Gly residues" evidence="1">
    <location>
        <begin position="689"/>
        <end position="706"/>
    </location>
</feature>
<dbReference type="RefSeq" id="XP_033530032.1">
    <property type="nucleotide sequence ID" value="XM_033678320.1"/>
</dbReference>
<dbReference type="PANTHER" id="PTHR42106">
    <property type="entry name" value="CHROMOSOME 10, WHOLE GENOME SHOTGUN SEQUENCE"/>
    <property type="match status" value="1"/>
</dbReference>
<feature type="compositionally biased region" description="Low complexity" evidence="1">
    <location>
        <begin position="587"/>
        <end position="600"/>
    </location>
</feature>
<feature type="region of interest" description="Disordered" evidence="1">
    <location>
        <begin position="294"/>
        <end position="332"/>
    </location>
</feature>
<dbReference type="GeneID" id="54418890"/>
<keyword evidence="3" id="KW-1185">Reference proteome</keyword>
<reference evidence="4" key="3">
    <citation type="submission" date="2025-04" db="UniProtKB">
        <authorList>
            <consortium name="RefSeq"/>
        </authorList>
    </citation>
    <scope>IDENTIFICATION</scope>
    <source>
        <strain evidence="4">CBS 781.70</strain>
    </source>
</reference>
<feature type="region of interest" description="Disordered" evidence="1">
    <location>
        <begin position="226"/>
        <end position="245"/>
    </location>
</feature>
<dbReference type="PANTHER" id="PTHR42106:SF1">
    <property type="match status" value="1"/>
</dbReference>
<dbReference type="AlphaFoldDB" id="A0A6G1FRT3"/>
<evidence type="ECO:0000256" key="1">
    <source>
        <dbReference type="SAM" id="MobiDB-lite"/>
    </source>
</evidence>
<gene>
    <name evidence="2 4" type="ORF">P152DRAFT_452864</name>
</gene>
<feature type="region of interest" description="Disordered" evidence="1">
    <location>
        <begin position="481"/>
        <end position="538"/>
    </location>
</feature>
<feature type="region of interest" description="Disordered" evidence="1">
    <location>
        <begin position="24"/>
        <end position="108"/>
    </location>
</feature>
<feature type="compositionally biased region" description="Low complexity" evidence="1">
    <location>
        <begin position="521"/>
        <end position="538"/>
    </location>
</feature>
<evidence type="ECO:0000313" key="4">
    <source>
        <dbReference type="RefSeq" id="XP_033530032.1"/>
    </source>
</evidence>
<feature type="region of interest" description="Disordered" evidence="1">
    <location>
        <begin position="587"/>
        <end position="730"/>
    </location>
</feature>
<accession>A0A6G1FRT3</accession>
<dbReference type="Proteomes" id="UP000504638">
    <property type="component" value="Unplaced"/>
</dbReference>
<organism evidence="2">
    <name type="scientific">Eremomyces bilateralis CBS 781.70</name>
    <dbReference type="NCBI Taxonomy" id="1392243"/>
    <lineage>
        <taxon>Eukaryota</taxon>
        <taxon>Fungi</taxon>
        <taxon>Dikarya</taxon>
        <taxon>Ascomycota</taxon>
        <taxon>Pezizomycotina</taxon>
        <taxon>Dothideomycetes</taxon>
        <taxon>Dothideomycetes incertae sedis</taxon>
        <taxon>Eremomycetales</taxon>
        <taxon>Eremomycetaceae</taxon>
        <taxon>Eremomyces</taxon>
    </lineage>
</organism>
<feature type="compositionally biased region" description="Polar residues" evidence="1">
    <location>
        <begin position="56"/>
        <end position="68"/>
    </location>
</feature>
<evidence type="ECO:0000313" key="3">
    <source>
        <dbReference type="Proteomes" id="UP000504638"/>
    </source>
</evidence>
<protein>
    <submittedName>
        <fullName evidence="2 4">Uncharacterized protein</fullName>
    </submittedName>
</protein>
<evidence type="ECO:0000313" key="2">
    <source>
        <dbReference type="EMBL" id="KAF1808401.1"/>
    </source>
</evidence>
<dbReference type="EMBL" id="ML975184">
    <property type="protein sequence ID" value="KAF1808401.1"/>
    <property type="molecule type" value="Genomic_DNA"/>
</dbReference>
<feature type="compositionally biased region" description="Gly residues" evidence="1">
    <location>
        <begin position="656"/>
        <end position="674"/>
    </location>
</feature>
<feature type="compositionally biased region" description="Polar residues" evidence="1">
    <location>
        <begin position="491"/>
        <end position="507"/>
    </location>
</feature>
<feature type="compositionally biased region" description="Low complexity" evidence="1">
    <location>
        <begin position="303"/>
        <end position="319"/>
    </location>
</feature>
<dbReference type="OrthoDB" id="340550at2759"/>
<feature type="region of interest" description="Disordered" evidence="1">
    <location>
        <begin position="347"/>
        <end position="382"/>
    </location>
</feature>
<feature type="compositionally biased region" description="Basic and acidic residues" evidence="1">
    <location>
        <begin position="76"/>
        <end position="95"/>
    </location>
</feature>
<reference evidence="4" key="2">
    <citation type="submission" date="2020-04" db="EMBL/GenBank/DDBJ databases">
        <authorList>
            <consortium name="NCBI Genome Project"/>
        </authorList>
    </citation>
    <scope>NUCLEOTIDE SEQUENCE</scope>
    <source>
        <strain evidence="4">CBS 781.70</strain>
    </source>
</reference>
<name>A0A6G1FRT3_9PEZI</name>
<feature type="compositionally biased region" description="Polar residues" evidence="1">
    <location>
        <begin position="353"/>
        <end position="366"/>
    </location>
</feature>
<feature type="compositionally biased region" description="Polar residues" evidence="1">
    <location>
        <begin position="437"/>
        <end position="449"/>
    </location>
</feature>